<sequence length="112" mass="12824">MYSTSAKVVISKLRELFARFGLPLQIVTDNGPPFTSLELTKYFNKMAFYIFPPARIDQKATELLKMPLKQLKTVLKKLITRGQISNKHCVKCCSNIGIVNMLRRALRPQLHC</sequence>
<keyword evidence="2" id="KW-1185">Reference proteome</keyword>
<dbReference type="Gene3D" id="3.30.420.10">
    <property type="entry name" value="Ribonuclease H-like superfamily/Ribonuclease H"/>
    <property type="match status" value="1"/>
</dbReference>
<comment type="caution">
    <text evidence="1">The sequence shown here is derived from an EMBL/GenBank/DDBJ whole genome shotgun (WGS) entry which is preliminary data.</text>
</comment>
<dbReference type="Proteomes" id="UP001314205">
    <property type="component" value="Unassembled WGS sequence"/>
</dbReference>
<accession>A0AAV1LL65</accession>
<dbReference type="SUPFAM" id="SSF53098">
    <property type="entry name" value="Ribonuclease H-like"/>
    <property type="match status" value="1"/>
</dbReference>
<dbReference type="InterPro" id="IPR036397">
    <property type="entry name" value="RNaseH_sf"/>
</dbReference>
<gene>
    <name evidence="1" type="ORF">PARMNEM_LOCUS15574</name>
</gene>
<evidence type="ECO:0000313" key="1">
    <source>
        <dbReference type="EMBL" id="CAK1596195.1"/>
    </source>
</evidence>
<dbReference type="GO" id="GO:0003676">
    <property type="term" value="F:nucleic acid binding"/>
    <property type="evidence" value="ECO:0007669"/>
    <property type="project" value="InterPro"/>
</dbReference>
<name>A0AAV1LL65_9NEOP</name>
<dbReference type="InterPro" id="IPR012337">
    <property type="entry name" value="RNaseH-like_sf"/>
</dbReference>
<proteinExistence type="predicted"/>
<protein>
    <recommendedName>
        <fullName evidence="3">Integrase catalytic domain-containing protein</fullName>
    </recommendedName>
</protein>
<organism evidence="1 2">
    <name type="scientific">Parnassius mnemosyne</name>
    <name type="common">clouded apollo</name>
    <dbReference type="NCBI Taxonomy" id="213953"/>
    <lineage>
        <taxon>Eukaryota</taxon>
        <taxon>Metazoa</taxon>
        <taxon>Ecdysozoa</taxon>
        <taxon>Arthropoda</taxon>
        <taxon>Hexapoda</taxon>
        <taxon>Insecta</taxon>
        <taxon>Pterygota</taxon>
        <taxon>Neoptera</taxon>
        <taxon>Endopterygota</taxon>
        <taxon>Lepidoptera</taxon>
        <taxon>Glossata</taxon>
        <taxon>Ditrysia</taxon>
        <taxon>Papilionoidea</taxon>
        <taxon>Papilionidae</taxon>
        <taxon>Parnassiinae</taxon>
        <taxon>Parnassini</taxon>
        <taxon>Parnassius</taxon>
        <taxon>Driopa</taxon>
    </lineage>
</organism>
<evidence type="ECO:0000313" key="2">
    <source>
        <dbReference type="Proteomes" id="UP001314205"/>
    </source>
</evidence>
<dbReference type="EMBL" id="CAVLGL010000093">
    <property type="protein sequence ID" value="CAK1596195.1"/>
    <property type="molecule type" value="Genomic_DNA"/>
</dbReference>
<reference evidence="1 2" key="1">
    <citation type="submission" date="2023-11" db="EMBL/GenBank/DDBJ databases">
        <authorList>
            <person name="Hedman E."/>
            <person name="Englund M."/>
            <person name="Stromberg M."/>
            <person name="Nyberg Akerstrom W."/>
            <person name="Nylinder S."/>
            <person name="Jareborg N."/>
            <person name="Kallberg Y."/>
            <person name="Kronander E."/>
        </authorList>
    </citation>
    <scope>NUCLEOTIDE SEQUENCE [LARGE SCALE GENOMIC DNA]</scope>
</reference>
<dbReference type="AlphaFoldDB" id="A0AAV1LL65"/>
<evidence type="ECO:0008006" key="3">
    <source>
        <dbReference type="Google" id="ProtNLM"/>
    </source>
</evidence>